<evidence type="ECO:0000256" key="4">
    <source>
        <dbReference type="SAM" id="MobiDB-lite"/>
    </source>
</evidence>
<organism evidence="6 7">
    <name type="scientific">Synchytrium endobioticum</name>
    <dbReference type="NCBI Taxonomy" id="286115"/>
    <lineage>
        <taxon>Eukaryota</taxon>
        <taxon>Fungi</taxon>
        <taxon>Fungi incertae sedis</taxon>
        <taxon>Chytridiomycota</taxon>
        <taxon>Chytridiomycota incertae sedis</taxon>
        <taxon>Chytridiomycetes</taxon>
        <taxon>Synchytriales</taxon>
        <taxon>Synchytriaceae</taxon>
        <taxon>Synchytrium</taxon>
    </lineage>
</organism>
<sequence>MSEIVKDQARREARRAKILAGANDRLGKITGVYSNNGTSSTASTDKPSGVNSDVGAEINSNDAPQGRDNPPADHYRPIQSTATVPPSATQPTNIRNRFPHIHATRVNDPPLPQSPSVVRTPERIHASTVSRPSHIATPQGIARELADSLAGEGELHVFPDPSDILPPGVCPSNSLDANELGGFNGQGMAQVMQVMMNAIKNNNPNRNSSGSNSNNSGRQAPPTFTNDIPPIPTLQQQTAQQITRVSVRIWKLIHMTSVCILALWALYTFATSPNVSIDEDLYDTDTDMDIQSLGPWQRASIRLGALFMGGSRSAYVVHELGGMTIWTIFLTIEISLQVVWITYQSVYPDPPSTPTLWSEITSLHPTLQTLAKLVSDYHMVFTSVIEDVCTFVFILGIAVIVGGLSMPS</sequence>
<evidence type="ECO:0000313" key="6">
    <source>
        <dbReference type="EMBL" id="TPX45920.1"/>
    </source>
</evidence>
<dbReference type="AlphaFoldDB" id="A0A507D3W0"/>
<keyword evidence="1 5" id="KW-0812">Transmembrane</keyword>
<evidence type="ECO:0000256" key="1">
    <source>
        <dbReference type="ARBA" id="ARBA00022692"/>
    </source>
</evidence>
<proteinExistence type="predicted"/>
<gene>
    <name evidence="6" type="ORF">SeLEV6574_g03544</name>
</gene>
<evidence type="ECO:0000256" key="3">
    <source>
        <dbReference type="ARBA" id="ARBA00023136"/>
    </source>
</evidence>
<dbReference type="Proteomes" id="UP000320475">
    <property type="component" value="Unassembled WGS sequence"/>
</dbReference>
<dbReference type="PANTHER" id="PTHR28263:SF1">
    <property type="entry name" value="GOLGI TO ER TRAFFIC PROTEIN 2"/>
    <property type="match status" value="1"/>
</dbReference>
<feature type="compositionally biased region" description="Polar residues" evidence="4">
    <location>
        <begin position="32"/>
        <end position="51"/>
    </location>
</feature>
<reference evidence="6 7" key="1">
    <citation type="journal article" date="2019" name="Sci. Rep.">
        <title>Comparative genomics of chytrid fungi reveal insights into the obligate biotrophic and pathogenic lifestyle of Synchytrium endobioticum.</title>
        <authorList>
            <person name="van de Vossenberg B.T.L.H."/>
            <person name="Warris S."/>
            <person name="Nguyen H.D.T."/>
            <person name="van Gent-Pelzer M.P.E."/>
            <person name="Joly D.L."/>
            <person name="van de Geest H.C."/>
            <person name="Bonants P.J.M."/>
            <person name="Smith D.S."/>
            <person name="Levesque C.A."/>
            <person name="van der Lee T.A.J."/>
        </authorList>
    </citation>
    <scope>NUCLEOTIDE SEQUENCE [LARGE SCALE GENOMIC DNA]</scope>
    <source>
        <strain evidence="6 7">LEV6574</strain>
    </source>
</reference>
<feature type="transmembrane region" description="Helical" evidence="5">
    <location>
        <begin position="252"/>
        <end position="270"/>
    </location>
</feature>
<feature type="region of interest" description="Disordered" evidence="4">
    <location>
        <begin position="200"/>
        <end position="231"/>
    </location>
</feature>
<feature type="transmembrane region" description="Helical" evidence="5">
    <location>
        <begin position="323"/>
        <end position="343"/>
    </location>
</feature>
<protein>
    <submittedName>
        <fullName evidence="6">Uncharacterized protein</fullName>
    </submittedName>
</protein>
<dbReference type="Pfam" id="PF08690">
    <property type="entry name" value="GET2"/>
    <property type="match status" value="1"/>
</dbReference>
<keyword evidence="3 5" id="KW-0472">Membrane</keyword>
<dbReference type="EMBL" id="QEAM01000122">
    <property type="protein sequence ID" value="TPX45920.1"/>
    <property type="molecule type" value="Genomic_DNA"/>
</dbReference>
<name>A0A507D3W0_9FUNG</name>
<feature type="transmembrane region" description="Helical" evidence="5">
    <location>
        <begin position="388"/>
        <end position="406"/>
    </location>
</feature>
<keyword evidence="2 5" id="KW-1133">Transmembrane helix</keyword>
<accession>A0A507D3W0</accession>
<evidence type="ECO:0000256" key="2">
    <source>
        <dbReference type="ARBA" id="ARBA00022989"/>
    </source>
</evidence>
<feature type="compositionally biased region" description="Low complexity" evidence="4">
    <location>
        <begin position="200"/>
        <end position="218"/>
    </location>
</feature>
<evidence type="ECO:0000313" key="7">
    <source>
        <dbReference type="Proteomes" id="UP000320475"/>
    </source>
</evidence>
<dbReference type="OrthoDB" id="2150348at2759"/>
<feature type="compositionally biased region" description="Polar residues" evidence="4">
    <location>
        <begin position="78"/>
        <end position="93"/>
    </location>
</feature>
<dbReference type="PANTHER" id="PTHR28263">
    <property type="entry name" value="GOLGI TO ER TRAFFIC PROTEIN 2"/>
    <property type="match status" value="1"/>
</dbReference>
<evidence type="ECO:0000256" key="5">
    <source>
        <dbReference type="SAM" id="Phobius"/>
    </source>
</evidence>
<feature type="region of interest" description="Disordered" evidence="4">
    <location>
        <begin position="20"/>
        <end position="93"/>
    </location>
</feature>
<comment type="caution">
    <text evidence="6">The sequence shown here is derived from an EMBL/GenBank/DDBJ whole genome shotgun (WGS) entry which is preliminary data.</text>
</comment>
<dbReference type="InterPro" id="IPR028143">
    <property type="entry name" value="Get2/sif1"/>
</dbReference>